<protein>
    <submittedName>
        <fullName evidence="3">Universal stress protein</fullName>
    </submittedName>
</protein>
<proteinExistence type="inferred from homology"/>
<dbReference type="InterPro" id="IPR006016">
    <property type="entry name" value="UspA"/>
</dbReference>
<evidence type="ECO:0000259" key="2">
    <source>
        <dbReference type="Pfam" id="PF00582"/>
    </source>
</evidence>
<accession>A0A6M1T8I2</accession>
<evidence type="ECO:0000256" key="1">
    <source>
        <dbReference type="ARBA" id="ARBA00008791"/>
    </source>
</evidence>
<comment type="caution">
    <text evidence="3">The sequence shown here is derived from an EMBL/GenBank/DDBJ whole genome shotgun (WGS) entry which is preliminary data.</text>
</comment>
<dbReference type="PANTHER" id="PTHR46268">
    <property type="entry name" value="STRESS RESPONSE PROTEIN NHAX"/>
    <property type="match status" value="1"/>
</dbReference>
<keyword evidence="4" id="KW-1185">Reference proteome</keyword>
<dbReference type="AlphaFoldDB" id="A0A6M1T8I2"/>
<organism evidence="3 4">
    <name type="scientific">Halalkalibaculum roseum</name>
    <dbReference type="NCBI Taxonomy" id="2709311"/>
    <lineage>
        <taxon>Bacteria</taxon>
        <taxon>Pseudomonadati</taxon>
        <taxon>Balneolota</taxon>
        <taxon>Balneolia</taxon>
        <taxon>Balneolales</taxon>
        <taxon>Balneolaceae</taxon>
        <taxon>Halalkalibaculum</taxon>
    </lineage>
</organism>
<dbReference type="EMBL" id="JAALLT010000002">
    <property type="protein sequence ID" value="NGP76583.1"/>
    <property type="molecule type" value="Genomic_DNA"/>
</dbReference>
<dbReference type="Pfam" id="PF00582">
    <property type="entry name" value="Usp"/>
    <property type="match status" value="1"/>
</dbReference>
<sequence length="278" mass="31338">MSLQISHILLPTDFSEISDKALPFALELAKRNKASITMMHTIEEPYDFAPMLEDIRKQVNRKVKTLFKDKLEEIAKRSEYSELDIDTSIQNGRVSLAILEEAKLSKADLIVMGTTGATGLQKVLFGSNASEIILQSKVPVLVVPKNSGYNGLEHITFLTDYNDGDLNALQETADIAGLFNSKITVLHIAKERNLKTETMHRGFIDMVTKQLNYKDMDFELVIQNNFIAGVADFLETKTTSLITMVRYKKPFFSKLLSRNHSKELGFYSKLPLLVLMGE</sequence>
<dbReference type="Proteomes" id="UP000473278">
    <property type="component" value="Unassembled WGS sequence"/>
</dbReference>
<dbReference type="CDD" id="cd00293">
    <property type="entry name" value="USP-like"/>
    <property type="match status" value="1"/>
</dbReference>
<evidence type="ECO:0000313" key="4">
    <source>
        <dbReference type="Proteomes" id="UP000473278"/>
    </source>
</evidence>
<feature type="domain" description="UspA" evidence="2">
    <location>
        <begin position="6"/>
        <end position="144"/>
    </location>
</feature>
<dbReference type="RefSeq" id="WP_165141051.1">
    <property type="nucleotide sequence ID" value="NZ_JAALLT010000002.1"/>
</dbReference>
<dbReference type="PRINTS" id="PR01438">
    <property type="entry name" value="UNVRSLSTRESS"/>
</dbReference>
<comment type="similarity">
    <text evidence="1">Belongs to the universal stress protein A family.</text>
</comment>
<dbReference type="Gene3D" id="3.40.50.12370">
    <property type="match status" value="1"/>
</dbReference>
<gene>
    <name evidence="3" type="ORF">G3570_08060</name>
</gene>
<evidence type="ECO:0000313" key="3">
    <source>
        <dbReference type="EMBL" id="NGP76583.1"/>
    </source>
</evidence>
<name>A0A6M1T8I2_9BACT</name>
<reference evidence="3 4" key="1">
    <citation type="submission" date="2020-02" db="EMBL/GenBank/DDBJ databases">
        <title>Balneolaceae bacterium YR4-1, complete genome.</title>
        <authorList>
            <person name="Li Y."/>
            <person name="Wu S."/>
        </authorList>
    </citation>
    <scope>NUCLEOTIDE SEQUENCE [LARGE SCALE GENOMIC DNA]</scope>
    <source>
        <strain evidence="3 4">YR4-1</strain>
    </source>
</reference>
<dbReference type="SUPFAM" id="SSF52402">
    <property type="entry name" value="Adenine nucleotide alpha hydrolases-like"/>
    <property type="match status" value="2"/>
</dbReference>
<dbReference type="PANTHER" id="PTHR46268:SF6">
    <property type="entry name" value="UNIVERSAL STRESS PROTEIN UP12"/>
    <property type="match status" value="1"/>
</dbReference>
<dbReference type="InterPro" id="IPR006015">
    <property type="entry name" value="Universal_stress_UspA"/>
</dbReference>